<dbReference type="EMBL" id="JAOTEM010000001">
    <property type="protein sequence ID" value="MCU7617114.1"/>
    <property type="molecule type" value="Genomic_DNA"/>
</dbReference>
<dbReference type="InterPro" id="IPR012349">
    <property type="entry name" value="Split_barrel_FMN-bd"/>
</dbReference>
<proteinExistence type="predicted"/>
<dbReference type="PANTHER" id="PTHR34818:SF1">
    <property type="entry name" value="PROTEIN BLI-3"/>
    <property type="match status" value="1"/>
</dbReference>
<evidence type="ECO:0000313" key="3">
    <source>
        <dbReference type="Proteomes" id="UP001208649"/>
    </source>
</evidence>
<sequence>MKKASLKTIAEKMKDLDFCMMTTRDGRQTLHSRPMSNNGKVDYDGDSWFFTFSDSNKVRQIEKDDKVSLVYQTDDMLFIECYGTATIVTDKKILSDKWVDSLEQWFPDGIETPGICLIKVTSQRVTFWHKDEEGEYISS</sequence>
<dbReference type="PANTHER" id="PTHR34818">
    <property type="entry name" value="PROTEIN BLI-3"/>
    <property type="match status" value="1"/>
</dbReference>
<reference evidence="3" key="1">
    <citation type="submission" date="2023-07" db="EMBL/GenBank/DDBJ databases">
        <title>Chryseobacterium sp. strain PBS4-4 Genome sequencing and assembly.</title>
        <authorList>
            <person name="Jung Y."/>
        </authorList>
    </citation>
    <scope>NUCLEOTIDE SEQUENCE [LARGE SCALE GENOMIC DNA]</scope>
    <source>
        <strain evidence="3">PBS4-4</strain>
    </source>
</reference>
<protein>
    <submittedName>
        <fullName evidence="2">Pyridoxamine 5'-phosphate oxidase family protein</fullName>
    </submittedName>
</protein>
<organism evidence="2 3">
    <name type="scientific">Chryseobacterium edaphi</name>
    <dbReference type="NCBI Taxonomy" id="2976532"/>
    <lineage>
        <taxon>Bacteria</taxon>
        <taxon>Pseudomonadati</taxon>
        <taxon>Bacteroidota</taxon>
        <taxon>Flavobacteriia</taxon>
        <taxon>Flavobacteriales</taxon>
        <taxon>Weeksellaceae</taxon>
        <taxon>Chryseobacterium group</taxon>
        <taxon>Chryseobacterium</taxon>
    </lineage>
</organism>
<evidence type="ECO:0000259" key="1">
    <source>
        <dbReference type="Pfam" id="PF16242"/>
    </source>
</evidence>
<dbReference type="SUPFAM" id="SSF50475">
    <property type="entry name" value="FMN-binding split barrel"/>
    <property type="match status" value="1"/>
</dbReference>
<feature type="domain" description="General stress protein FMN-binding split barrel" evidence="1">
    <location>
        <begin position="6"/>
        <end position="131"/>
    </location>
</feature>
<dbReference type="RefSeq" id="WP_263002529.1">
    <property type="nucleotide sequence ID" value="NZ_JAOTEM010000001.1"/>
</dbReference>
<dbReference type="Pfam" id="PF16242">
    <property type="entry name" value="Pyrid_ox_like"/>
    <property type="match status" value="1"/>
</dbReference>
<accession>A0ABT2W580</accession>
<dbReference type="InterPro" id="IPR052917">
    <property type="entry name" value="Stress-Dev_Protein"/>
</dbReference>
<evidence type="ECO:0000313" key="2">
    <source>
        <dbReference type="EMBL" id="MCU7617114.1"/>
    </source>
</evidence>
<dbReference type="Gene3D" id="2.30.110.10">
    <property type="entry name" value="Electron Transport, Fmn-binding Protein, Chain A"/>
    <property type="match status" value="1"/>
</dbReference>
<dbReference type="InterPro" id="IPR038725">
    <property type="entry name" value="YdaG_split_barrel_FMN-bd"/>
</dbReference>
<gene>
    <name evidence="2" type="ORF">NZ698_07885</name>
</gene>
<keyword evidence="3" id="KW-1185">Reference proteome</keyword>
<name>A0ABT2W580_9FLAO</name>
<comment type="caution">
    <text evidence="2">The sequence shown here is derived from an EMBL/GenBank/DDBJ whole genome shotgun (WGS) entry which is preliminary data.</text>
</comment>
<dbReference type="Proteomes" id="UP001208649">
    <property type="component" value="Unassembled WGS sequence"/>
</dbReference>